<evidence type="ECO:0000256" key="8">
    <source>
        <dbReference type="SAM" id="MobiDB-lite"/>
    </source>
</evidence>
<keyword evidence="6 9" id="KW-1133">Transmembrane helix</keyword>
<evidence type="ECO:0000313" key="10">
    <source>
        <dbReference type="EMBL" id="GMA25454.1"/>
    </source>
</evidence>
<keyword evidence="11" id="KW-1185">Reference proteome</keyword>
<dbReference type="Gene3D" id="1.10.3470.10">
    <property type="entry name" value="ABC transporter involved in vitamin B12 uptake, BtuC"/>
    <property type="match status" value="1"/>
</dbReference>
<accession>A0ABQ6I679</accession>
<feature type="transmembrane region" description="Helical" evidence="9">
    <location>
        <begin position="302"/>
        <end position="327"/>
    </location>
</feature>
<gene>
    <name evidence="10" type="ORF">GCM10025864_32130</name>
</gene>
<evidence type="ECO:0000256" key="6">
    <source>
        <dbReference type="ARBA" id="ARBA00022989"/>
    </source>
</evidence>
<feature type="transmembrane region" description="Helical" evidence="9">
    <location>
        <begin position="333"/>
        <end position="351"/>
    </location>
</feature>
<sequence>MPATRPTTAPPGSAPGGAPSSAASLTARRRRLVLGLVVCAVLLLAAVLASLMVGSNALSPSAVLGALRHYDPHDEASLIVVDKRLPRTLVGVLAGLALGLAGTVMQGLTRNPLADPGLLGVNAGASLAVVLAISVAGISSTAGYVPFAFLGAALASVVVYTIGSLGREGATPVKLALAGAAVSAALTSLVTAVLLTSNEALDQLRFWQVGALAGRGYDVVWEVLPPIALGAVVALALGRSLNGLALGDDVARALGQHVGRVRAASAVAVVLLCGAATAAAGPIAFVGLIVPHAARRLVGHDYRWILAFSALIAPTLLLVCDVIGRVVAYPGELEVGIVTAVVGAPVFIVLVRRRGSVGL</sequence>
<dbReference type="PANTHER" id="PTHR30472:SF1">
    <property type="entry name" value="FE(3+) DICITRATE TRANSPORT SYSTEM PERMEASE PROTEIN FECC-RELATED"/>
    <property type="match status" value="1"/>
</dbReference>
<dbReference type="Pfam" id="PF01032">
    <property type="entry name" value="FecCD"/>
    <property type="match status" value="1"/>
</dbReference>
<keyword evidence="7 9" id="KW-0472">Membrane</keyword>
<feature type="transmembrane region" description="Helical" evidence="9">
    <location>
        <begin position="32"/>
        <end position="53"/>
    </location>
</feature>
<dbReference type="RefSeq" id="WP_284294048.1">
    <property type="nucleotide sequence ID" value="NZ_BSUK01000001.1"/>
</dbReference>
<comment type="caution">
    <text evidence="10">The sequence shown here is derived from an EMBL/GenBank/DDBJ whole genome shotgun (WGS) entry which is preliminary data.</text>
</comment>
<keyword evidence="5 9" id="KW-0812">Transmembrane</keyword>
<proteinExistence type="inferred from homology"/>
<evidence type="ECO:0000256" key="5">
    <source>
        <dbReference type="ARBA" id="ARBA00022692"/>
    </source>
</evidence>
<feature type="transmembrane region" description="Helical" evidence="9">
    <location>
        <begin position="175"/>
        <end position="195"/>
    </location>
</feature>
<dbReference type="SUPFAM" id="SSF81345">
    <property type="entry name" value="ABC transporter involved in vitamin B12 uptake, BtuC"/>
    <property type="match status" value="1"/>
</dbReference>
<keyword evidence="3" id="KW-0813">Transport</keyword>
<comment type="similarity">
    <text evidence="2">Belongs to the binding-protein-dependent transport system permease family. FecCD subfamily.</text>
</comment>
<feature type="transmembrane region" description="Helical" evidence="9">
    <location>
        <begin position="117"/>
        <end position="138"/>
    </location>
</feature>
<feature type="transmembrane region" description="Helical" evidence="9">
    <location>
        <begin position="88"/>
        <end position="105"/>
    </location>
</feature>
<comment type="subcellular location">
    <subcellularLocation>
        <location evidence="1">Cell membrane</location>
        <topology evidence="1">Multi-pass membrane protein</topology>
    </subcellularLocation>
</comment>
<dbReference type="PANTHER" id="PTHR30472">
    <property type="entry name" value="FERRIC ENTEROBACTIN TRANSPORT SYSTEM PERMEASE PROTEIN"/>
    <property type="match status" value="1"/>
</dbReference>
<dbReference type="EMBL" id="BSUK01000001">
    <property type="protein sequence ID" value="GMA25454.1"/>
    <property type="molecule type" value="Genomic_DNA"/>
</dbReference>
<reference evidence="11" key="1">
    <citation type="journal article" date="2019" name="Int. J. Syst. Evol. Microbiol.">
        <title>The Global Catalogue of Microorganisms (GCM) 10K type strain sequencing project: providing services to taxonomists for standard genome sequencing and annotation.</title>
        <authorList>
            <consortium name="The Broad Institute Genomics Platform"/>
            <consortium name="The Broad Institute Genome Sequencing Center for Infectious Disease"/>
            <person name="Wu L."/>
            <person name="Ma J."/>
        </authorList>
    </citation>
    <scope>NUCLEOTIDE SEQUENCE [LARGE SCALE GENOMIC DNA]</scope>
    <source>
        <strain evidence="11">NBRC 106348</strain>
    </source>
</reference>
<organism evidence="10 11">
    <name type="scientific">Luteimicrobium album</name>
    <dbReference type="NCBI Taxonomy" id="1054550"/>
    <lineage>
        <taxon>Bacteria</taxon>
        <taxon>Bacillati</taxon>
        <taxon>Actinomycetota</taxon>
        <taxon>Actinomycetes</taxon>
        <taxon>Micrococcales</taxon>
        <taxon>Luteimicrobium</taxon>
    </lineage>
</organism>
<dbReference type="CDD" id="cd06550">
    <property type="entry name" value="TM_ABC_iron-siderophores_like"/>
    <property type="match status" value="1"/>
</dbReference>
<evidence type="ECO:0000256" key="3">
    <source>
        <dbReference type="ARBA" id="ARBA00022448"/>
    </source>
</evidence>
<keyword evidence="4" id="KW-1003">Cell membrane</keyword>
<evidence type="ECO:0000256" key="4">
    <source>
        <dbReference type="ARBA" id="ARBA00022475"/>
    </source>
</evidence>
<evidence type="ECO:0000256" key="7">
    <source>
        <dbReference type="ARBA" id="ARBA00023136"/>
    </source>
</evidence>
<dbReference type="Proteomes" id="UP001157091">
    <property type="component" value="Unassembled WGS sequence"/>
</dbReference>
<feature type="region of interest" description="Disordered" evidence="8">
    <location>
        <begin position="1"/>
        <end position="21"/>
    </location>
</feature>
<dbReference type="InterPro" id="IPR000522">
    <property type="entry name" value="ABC_transptr_permease_BtuC"/>
</dbReference>
<evidence type="ECO:0000256" key="2">
    <source>
        <dbReference type="ARBA" id="ARBA00007935"/>
    </source>
</evidence>
<protein>
    <submittedName>
        <fullName evidence="10">Iron ABC transporter permease</fullName>
    </submittedName>
</protein>
<evidence type="ECO:0000256" key="9">
    <source>
        <dbReference type="SAM" id="Phobius"/>
    </source>
</evidence>
<dbReference type="InterPro" id="IPR037294">
    <property type="entry name" value="ABC_BtuC-like"/>
</dbReference>
<evidence type="ECO:0000313" key="11">
    <source>
        <dbReference type="Proteomes" id="UP001157091"/>
    </source>
</evidence>
<evidence type="ECO:0000256" key="1">
    <source>
        <dbReference type="ARBA" id="ARBA00004651"/>
    </source>
</evidence>
<feature type="transmembrane region" description="Helical" evidence="9">
    <location>
        <begin position="263"/>
        <end position="290"/>
    </location>
</feature>
<feature type="transmembrane region" description="Helical" evidence="9">
    <location>
        <begin position="144"/>
        <end position="163"/>
    </location>
</feature>
<name>A0ABQ6I679_9MICO</name>